<gene>
    <name evidence="4" type="ORF">Pyn_19191</name>
</gene>
<dbReference type="InterPro" id="IPR000008">
    <property type="entry name" value="C2_dom"/>
</dbReference>
<keyword evidence="5" id="KW-1185">Reference proteome</keyword>
<organism evidence="4 5">
    <name type="scientific">Prunus yedoensis var. nudiflora</name>
    <dbReference type="NCBI Taxonomy" id="2094558"/>
    <lineage>
        <taxon>Eukaryota</taxon>
        <taxon>Viridiplantae</taxon>
        <taxon>Streptophyta</taxon>
        <taxon>Embryophyta</taxon>
        <taxon>Tracheophyta</taxon>
        <taxon>Spermatophyta</taxon>
        <taxon>Magnoliopsida</taxon>
        <taxon>eudicotyledons</taxon>
        <taxon>Gunneridae</taxon>
        <taxon>Pentapetalae</taxon>
        <taxon>rosids</taxon>
        <taxon>fabids</taxon>
        <taxon>Rosales</taxon>
        <taxon>Rosaceae</taxon>
        <taxon>Amygdaloideae</taxon>
        <taxon>Amygdaleae</taxon>
        <taxon>Prunus</taxon>
    </lineage>
</organism>
<feature type="compositionally biased region" description="Polar residues" evidence="2">
    <location>
        <begin position="606"/>
        <end position="615"/>
    </location>
</feature>
<feature type="compositionally biased region" description="Basic and acidic residues" evidence="2">
    <location>
        <begin position="360"/>
        <end position="369"/>
    </location>
</feature>
<evidence type="ECO:0000313" key="5">
    <source>
        <dbReference type="Proteomes" id="UP000250321"/>
    </source>
</evidence>
<evidence type="ECO:0000259" key="3">
    <source>
        <dbReference type="PROSITE" id="PS50004"/>
    </source>
</evidence>
<evidence type="ECO:0000256" key="1">
    <source>
        <dbReference type="ARBA" id="ARBA00022737"/>
    </source>
</evidence>
<dbReference type="PANTHER" id="PTHR22872">
    <property type="entry name" value="BTK-BINDING PROTEIN-RELATED"/>
    <property type="match status" value="1"/>
</dbReference>
<protein>
    <recommendedName>
        <fullName evidence="3">C2 domain-containing protein</fullName>
    </recommendedName>
</protein>
<name>A0A314Z1Y2_PRUYE</name>
<dbReference type="InterPro" id="IPR035892">
    <property type="entry name" value="C2_domain_sf"/>
</dbReference>
<dbReference type="OrthoDB" id="1893551at2759"/>
<dbReference type="STRING" id="2094558.A0A314Z1Y2"/>
<proteinExistence type="predicted"/>
<dbReference type="Pfam" id="PF00168">
    <property type="entry name" value="C2"/>
    <property type="match status" value="1"/>
</dbReference>
<dbReference type="Gene3D" id="2.60.40.150">
    <property type="entry name" value="C2 domain"/>
    <property type="match status" value="1"/>
</dbReference>
<dbReference type="AlphaFoldDB" id="A0A314Z1Y2"/>
<sequence>MATLHKLIVEVVDARNLSPKDGRGASSPYVVVDYRGQRRRTQTKLSDLNPVWNELLDFDLLQFLCIRWTAAVTATGDVYMWDGKKGKDKPPVATRLHGTKRATSVSVGETHILIIGSLYHPVYPSNVVKNPQKQKSNVKDELEELDEDLMFNDMESDTLKPTIQNDDSDKGPIPTLKSLCEKVAGENLVEPRNAIQLLEIADSLVADDLQKYCEDIAIRNLDYIFTVSSQAIASASPDILANLENILDLRGDSENEVQRTRDGHTKQSTSKNEIHQRPDSFLQPKDDPNHGIGKQVRALRKKLQQIEMLEAKQSSGQLLDDQQITKLQTRPALESELAELGVPVETPQLKASSSVQPDGKGNKRVELSKKQRRKNKQMATPVDIGSSFPGDEVEPKHTKDFLSIEISQTTKHKEEDAVSEGIMTNQTTKESALCVQKDNLNLTKNKCSSPITSKKKNKKGGLSMFLSGALDDAPKYIAPPPPSPKSEGPAWSGAKIPKGFASLRAIQDEQSKTKDSQSTRNRGHAEDPFNARSDGKILLSSFLPSKPIPVVVATHTSVASDGERGTPPWTASGTPPLLSRPSLRDIQMQQGKQHHSLSHSPKTKTAGFSVTNGQGSPLDASGVNRWFKPEVDTPSSIRSIQIEEKAMKDLRRFYSSVRIVKNPS</sequence>
<feature type="domain" description="C2" evidence="3">
    <location>
        <begin position="1"/>
        <end position="111"/>
    </location>
</feature>
<dbReference type="InterPro" id="IPR051625">
    <property type="entry name" value="Signaling_Regulatory_Domain"/>
</dbReference>
<dbReference type="PANTHER" id="PTHR22872:SF2">
    <property type="entry name" value="INHIBITOR OF BRUTON TYROSINE KINASE"/>
    <property type="match status" value="1"/>
</dbReference>
<evidence type="ECO:0000256" key="2">
    <source>
        <dbReference type="SAM" id="MobiDB-lite"/>
    </source>
</evidence>
<dbReference type="PROSITE" id="PS50004">
    <property type="entry name" value="C2"/>
    <property type="match status" value="1"/>
</dbReference>
<dbReference type="SMART" id="SM00239">
    <property type="entry name" value="C2"/>
    <property type="match status" value="1"/>
</dbReference>
<feature type="region of interest" description="Disordered" evidence="2">
    <location>
        <begin position="444"/>
        <end position="533"/>
    </location>
</feature>
<feature type="compositionally biased region" description="Basic and acidic residues" evidence="2">
    <location>
        <begin position="393"/>
        <end position="402"/>
    </location>
</feature>
<evidence type="ECO:0000313" key="4">
    <source>
        <dbReference type="EMBL" id="PQQ15242.1"/>
    </source>
</evidence>
<keyword evidence="1" id="KW-0677">Repeat</keyword>
<feature type="region of interest" description="Disordered" evidence="2">
    <location>
        <begin position="344"/>
        <end position="424"/>
    </location>
</feature>
<feature type="compositionally biased region" description="Basic and acidic residues" evidence="2">
    <location>
        <begin position="506"/>
        <end position="533"/>
    </location>
</feature>
<reference evidence="4 5" key="1">
    <citation type="submission" date="2018-02" db="EMBL/GenBank/DDBJ databases">
        <title>Draft genome of wild Prunus yedoensis var. nudiflora.</title>
        <authorList>
            <person name="Baek S."/>
            <person name="Kim J.-H."/>
            <person name="Choi K."/>
            <person name="Kim G.-B."/>
            <person name="Cho A."/>
            <person name="Jang H."/>
            <person name="Shin C.-H."/>
            <person name="Yu H.-J."/>
            <person name="Mun J.-H."/>
        </authorList>
    </citation>
    <scope>NUCLEOTIDE SEQUENCE [LARGE SCALE GENOMIC DNA]</scope>
    <source>
        <strain evidence="5">cv. Jeju island</strain>
        <tissue evidence="4">Leaf</tissue>
    </source>
</reference>
<feature type="compositionally biased region" description="Basic and acidic residues" evidence="2">
    <location>
        <begin position="272"/>
        <end position="289"/>
    </location>
</feature>
<feature type="compositionally biased region" description="Basic and acidic residues" evidence="2">
    <location>
        <begin position="254"/>
        <end position="265"/>
    </location>
</feature>
<dbReference type="SUPFAM" id="SSF49562">
    <property type="entry name" value="C2 domain (Calcium/lipid-binding domain, CaLB)"/>
    <property type="match status" value="1"/>
</dbReference>
<feature type="region of interest" description="Disordered" evidence="2">
    <location>
        <begin position="254"/>
        <end position="292"/>
    </location>
</feature>
<dbReference type="Proteomes" id="UP000250321">
    <property type="component" value="Unassembled WGS sequence"/>
</dbReference>
<dbReference type="EMBL" id="PJQY01000233">
    <property type="protein sequence ID" value="PQQ15242.1"/>
    <property type="molecule type" value="Genomic_DNA"/>
</dbReference>
<accession>A0A314Z1Y2</accession>
<comment type="caution">
    <text evidence="4">The sequence shown here is derived from an EMBL/GenBank/DDBJ whole genome shotgun (WGS) entry which is preliminary data.</text>
</comment>
<feature type="region of interest" description="Disordered" evidence="2">
    <location>
        <begin position="557"/>
        <end position="627"/>
    </location>
</feature>